<dbReference type="OrthoDB" id="9795626at2"/>
<evidence type="ECO:0000256" key="2">
    <source>
        <dbReference type="SAM" id="MobiDB-lite"/>
    </source>
</evidence>
<feature type="coiled-coil region" evidence="1">
    <location>
        <begin position="418"/>
        <end position="452"/>
    </location>
</feature>
<dbReference type="PANTHER" id="PTHR32114:SF2">
    <property type="entry name" value="ABC TRANSPORTER ABCH.3"/>
    <property type="match status" value="1"/>
</dbReference>
<reference evidence="4 5" key="1">
    <citation type="submission" date="2018-03" db="EMBL/GenBank/DDBJ databases">
        <title>Draft genome of Deinococcus sp. OD32.</title>
        <authorList>
            <person name="Wang X.-P."/>
            <person name="Du Z.-J."/>
        </authorList>
    </citation>
    <scope>NUCLEOTIDE SEQUENCE [LARGE SCALE GENOMIC DNA]</scope>
    <source>
        <strain evidence="4 5">OD32</strain>
    </source>
</reference>
<dbReference type="GO" id="GO:0006302">
    <property type="term" value="P:double-strand break repair"/>
    <property type="evidence" value="ECO:0007669"/>
    <property type="project" value="InterPro"/>
</dbReference>
<organism evidence="4 5">
    <name type="scientific">Deinococcus arcticus</name>
    <dbReference type="NCBI Taxonomy" id="2136176"/>
    <lineage>
        <taxon>Bacteria</taxon>
        <taxon>Thermotogati</taxon>
        <taxon>Deinococcota</taxon>
        <taxon>Deinococci</taxon>
        <taxon>Deinococcales</taxon>
        <taxon>Deinococcaceae</taxon>
        <taxon>Deinococcus</taxon>
    </lineage>
</organism>
<name>A0A2T3W7K8_9DEIO</name>
<dbReference type="Pfam" id="PF13558">
    <property type="entry name" value="SbcC_Walker_B"/>
    <property type="match status" value="1"/>
</dbReference>
<dbReference type="SUPFAM" id="SSF52540">
    <property type="entry name" value="P-loop containing nucleoside triphosphate hydrolases"/>
    <property type="match status" value="1"/>
</dbReference>
<gene>
    <name evidence="4" type="ORF">C8263_10825</name>
</gene>
<feature type="compositionally biased region" description="Low complexity" evidence="2">
    <location>
        <begin position="309"/>
        <end position="333"/>
    </location>
</feature>
<feature type="region of interest" description="Disordered" evidence="2">
    <location>
        <begin position="309"/>
        <end position="336"/>
    </location>
</feature>
<protein>
    <submittedName>
        <fullName evidence="4">Chromosome segregation protein SMC</fullName>
    </submittedName>
</protein>
<proteinExistence type="predicted"/>
<feature type="coiled-coil region" evidence="1">
    <location>
        <begin position="586"/>
        <end position="613"/>
    </location>
</feature>
<dbReference type="PANTHER" id="PTHR32114">
    <property type="entry name" value="ABC TRANSPORTER ABCH.3"/>
    <property type="match status" value="1"/>
</dbReference>
<feature type="coiled-coil region" evidence="1">
    <location>
        <begin position="209"/>
        <end position="246"/>
    </location>
</feature>
<dbReference type="InterPro" id="IPR027417">
    <property type="entry name" value="P-loop_NTPase"/>
</dbReference>
<dbReference type="Proteomes" id="UP000240317">
    <property type="component" value="Unassembled WGS sequence"/>
</dbReference>
<dbReference type="RefSeq" id="WP_107138132.1">
    <property type="nucleotide sequence ID" value="NZ_PYSV01000009.1"/>
</dbReference>
<keyword evidence="5" id="KW-1185">Reference proteome</keyword>
<dbReference type="EMBL" id="PYSV01000009">
    <property type="protein sequence ID" value="PTA67885.1"/>
    <property type="molecule type" value="Genomic_DNA"/>
</dbReference>
<dbReference type="Pfam" id="PF13476">
    <property type="entry name" value="AAA_23"/>
    <property type="match status" value="1"/>
</dbReference>
<evidence type="ECO:0000313" key="5">
    <source>
        <dbReference type="Proteomes" id="UP000240317"/>
    </source>
</evidence>
<dbReference type="GO" id="GO:0016887">
    <property type="term" value="F:ATP hydrolysis activity"/>
    <property type="evidence" value="ECO:0007669"/>
    <property type="project" value="InterPro"/>
</dbReference>
<dbReference type="Gene3D" id="3.40.50.300">
    <property type="entry name" value="P-loop containing nucleotide triphosphate hydrolases"/>
    <property type="match status" value="2"/>
</dbReference>
<evidence type="ECO:0000259" key="3">
    <source>
        <dbReference type="Pfam" id="PF13476"/>
    </source>
</evidence>
<comment type="caution">
    <text evidence="4">The sequence shown here is derived from an EMBL/GenBank/DDBJ whole genome shotgun (WGS) entry which is preliminary data.</text>
</comment>
<accession>A0A2T3W7K8</accession>
<sequence>MRPLNLELQGFTAFRQFTALDFSGLDLFALVGPTGSGKSSLLDAMTFALYGQTARLGASGLDALIAQGERGLSVSLTFEVGGQTYRASRTKGRKQAENEVRFERLDEDGRWTNLSDGGAKGISERIRRVVGLDFKTFVRSVMLPQGEFSRVLHGTGKERQTLLGELTGLDHVAAMQRVSSDRAKELKHEAQSLNAVLAGEYAGVTPEAAATLRAERDEVHTAAERLTDERERLQVAQTRLREQERVWKAREEAARRLSALEARAASVQAGAARAAQARRVAALLPLLDAAERARIAAEREGRDSLQAEQALHRAQQAERAAQAALSAAQSQEARIPELEARADTLREAEGDAARLRRAGGTPQTTHPQPLPWDEDVFLTARDGAQKAEKNRQERVQIEAQRAAWQADQERQRTEQAQMEALTAEQGRAEREGKAAKAELDRAEAALKEAQVTAGAAAYRAHLHLGEPCPLCEQPVQALPGGEVPDLGALERDVSARRSALEGRRLRYKEIGLELTALRRATEARAATLRDWEEQLAARETDLRAAEALVSGDPQTQAARLLAGLAARVRAAGPDAARARQQTLHDIAAIRTALQRAQTELARTQAEASAAGATLRGVQAGAARRTQEAEDARVALLQALTAVGLDAAQARAAALPEAEVAALEEAARTHTAQLAQGRVALADLDRQLGAAPFDPAELAQVARDLIATDAALSAARERAGQLAEQERALRERLERKAGIEARALVASQTFDTWQTLTGSLKANEFQQFLLAEVEAQLLTRAGLLLHEISDGRYRLALQNGDYVVQDLWNAGEVRGVRTLSGGETFLASLSLAIALSDYLAGNKVLGALFLDEGFGTLDPQALEAVAGALENLRTQGRMVGVVTHVESLSERLPSRLLVTKSVAGSSVQRLEG</sequence>
<feature type="domain" description="Rad50/SbcC-type AAA" evidence="3">
    <location>
        <begin position="6"/>
        <end position="254"/>
    </location>
</feature>
<dbReference type="InterPro" id="IPR038729">
    <property type="entry name" value="Rad50/SbcC_AAA"/>
</dbReference>
<keyword evidence="1" id="KW-0175">Coiled coil</keyword>
<evidence type="ECO:0000256" key="1">
    <source>
        <dbReference type="SAM" id="Coils"/>
    </source>
</evidence>
<evidence type="ECO:0000313" key="4">
    <source>
        <dbReference type="EMBL" id="PTA67885.1"/>
    </source>
</evidence>
<dbReference type="AlphaFoldDB" id="A0A2T3W7K8"/>